<evidence type="ECO:0000313" key="4">
    <source>
        <dbReference type="EMBL" id="PPQ90762.1"/>
    </source>
</evidence>
<dbReference type="InterPro" id="IPR004821">
    <property type="entry name" value="Cyt_trans-like"/>
</dbReference>
<dbReference type="GO" id="GO:0004105">
    <property type="term" value="F:choline-phosphate cytidylyltransferase activity"/>
    <property type="evidence" value="ECO:0007669"/>
    <property type="project" value="UniProtKB-EC"/>
</dbReference>
<dbReference type="PANTHER" id="PTHR10739:SF13">
    <property type="entry name" value="CHOLINE-PHOSPHATE CYTIDYLYLTRANSFERASE"/>
    <property type="match status" value="1"/>
</dbReference>
<dbReference type="EMBL" id="NHYD01001548">
    <property type="protein sequence ID" value="PPQ90762.1"/>
    <property type="molecule type" value="Genomic_DNA"/>
</dbReference>
<dbReference type="InterPro" id="IPR014729">
    <property type="entry name" value="Rossmann-like_a/b/a_fold"/>
</dbReference>
<keyword evidence="5" id="KW-1185">Reference proteome</keyword>
<accession>A0A409XJ26</accession>
<dbReference type="OrthoDB" id="17102at2759"/>
<dbReference type="Pfam" id="PF01467">
    <property type="entry name" value="CTP_transf_like"/>
    <property type="match status" value="1"/>
</dbReference>
<dbReference type="InParanoid" id="A0A409XJ26"/>
<comment type="caution">
    <text evidence="4">The sequence shown here is derived from an EMBL/GenBank/DDBJ whole genome shotgun (WGS) entry which is preliminary data.</text>
</comment>
<dbReference type="Proteomes" id="UP000283269">
    <property type="component" value="Unassembled WGS sequence"/>
</dbReference>
<name>A0A409XJ26_PSICY</name>
<dbReference type="PANTHER" id="PTHR10739">
    <property type="entry name" value="CYTIDYLYLTRANSFERASE"/>
    <property type="match status" value="1"/>
</dbReference>
<organism evidence="4 5">
    <name type="scientific">Psilocybe cyanescens</name>
    <dbReference type="NCBI Taxonomy" id="93625"/>
    <lineage>
        <taxon>Eukaryota</taxon>
        <taxon>Fungi</taxon>
        <taxon>Dikarya</taxon>
        <taxon>Basidiomycota</taxon>
        <taxon>Agaricomycotina</taxon>
        <taxon>Agaricomycetes</taxon>
        <taxon>Agaricomycetidae</taxon>
        <taxon>Agaricales</taxon>
        <taxon>Agaricineae</taxon>
        <taxon>Strophariaceae</taxon>
        <taxon>Psilocybe</taxon>
    </lineage>
</organism>
<protein>
    <recommendedName>
        <fullName evidence="1">choline-phosphate cytidylyltransferase</fullName>
        <ecNumber evidence="1">2.7.7.15</ecNumber>
    </recommendedName>
</protein>
<dbReference type="InterPro" id="IPR045049">
    <property type="entry name" value="Pcy1-like"/>
</dbReference>
<evidence type="ECO:0000256" key="2">
    <source>
        <dbReference type="SAM" id="MobiDB-lite"/>
    </source>
</evidence>
<feature type="region of interest" description="Disordered" evidence="2">
    <location>
        <begin position="1"/>
        <end position="22"/>
    </location>
</feature>
<dbReference type="GO" id="GO:0031210">
    <property type="term" value="F:phosphatidylcholine binding"/>
    <property type="evidence" value="ECO:0007669"/>
    <property type="project" value="TreeGrafter"/>
</dbReference>
<dbReference type="GO" id="GO:0005635">
    <property type="term" value="C:nuclear envelope"/>
    <property type="evidence" value="ECO:0007669"/>
    <property type="project" value="TreeGrafter"/>
</dbReference>
<reference evidence="4 5" key="1">
    <citation type="journal article" date="2018" name="Evol. Lett.">
        <title>Horizontal gene cluster transfer increased hallucinogenic mushroom diversity.</title>
        <authorList>
            <person name="Reynolds H.T."/>
            <person name="Vijayakumar V."/>
            <person name="Gluck-Thaler E."/>
            <person name="Korotkin H.B."/>
            <person name="Matheny P.B."/>
            <person name="Slot J.C."/>
        </authorList>
    </citation>
    <scope>NUCLEOTIDE SEQUENCE [LARGE SCALE GENOMIC DNA]</scope>
    <source>
        <strain evidence="4 5">2631</strain>
    </source>
</reference>
<evidence type="ECO:0000256" key="1">
    <source>
        <dbReference type="ARBA" id="ARBA00026101"/>
    </source>
</evidence>
<proteinExistence type="predicted"/>
<gene>
    <name evidence="4" type="ORF">CVT25_010151</name>
</gene>
<dbReference type="STRING" id="93625.A0A409XJ26"/>
<dbReference type="SUPFAM" id="SSF52374">
    <property type="entry name" value="Nucleotidylyl transferase"/>
    <property type="match status" value="1"/>
</dbReference>
<dbReference type="Gene3D" id="3.40.50.620">
    <property type="entry name" value="HUPs"/>
    <property type="match status" value="1"/>
</dbReference>
<dbReference type="AlphaFoldDB" id="A0A409XJ26"/>
<evidence type="ECO:0000259" key="3">
    <source>
        <dbReference type="Pfam" id="PF01467"/>
    </source>
</evidence>
<dbReference type="EC" id="2.7.7.15" evidence="1"/>
<feature type="domain" description="Cytidyltransferase-like" evidence="3">
    <location>
        <begin position="84"/>
        <end position="180"/>
    </location>
</feature>
<sequence length="268" mass="30210">MDSSNVLSDDDYDVISNPGSRSLESSIEDFHFEAREPPAFEDAHDRFETTRWSATEIQLFVRKGLGLSNIVQPISFDNKRVRVYVDGIFDVFDVGQALKLRQAKLAFPSVHLMVGVFSDDTLQAYNHSTNSPEVERAELIRHCRWTDEVVKDAPWELTLQFLTDKAIDFVAIDEGTSIDPNCDKSRVVAYDELKKHGIVILYLRQSTRLLTHLGLLGKIIRTRRTLGLVSKQRQPLAIPSGRATPTLSSSRTDAPDFTGHIDLYGIGY</sequence>
<evidence type="ECO:0000313" key="5">
    <source>
        <dbReference type="Proteomes" id="UP000283269"/>
    </source>
</evidence>